<comment type="catalytic activity">
    <reaction evidence="1">
        <text>AMP + ATP = 2 ADP</text>
        <dbReference type="Rhea" id="RHEA:12973"/>
        <dbReference type="ChEBI" id="CHEBI:30616"/>
        <dbReference type="ChEBI" id="CHEBI:456215"/>
        <dbReference type="ChEBI" id="CHEBI:456216"/>
        <dbReference type="EC" id="2.7.4.3"/>
    </reaction>
</comment>
<dbReference type="SUPFAM" id="SSF52540">
    <property type="entry name" value="P-loop containing nucleoside triphosphate hydrolases"/>
    <property type="match status" value="1"/>
</dbReference>
<dbReference type="InterPro" id="IPR006259">
    <property type="entry name" value="Adenyl_kin_sub"/>
</dbReference>
<dbReference type="EC" id="2.7.4.3" evidence="4"/>
<evidence type="ECO:0000256" key="3">
    <source>
        <dbReference type="ARBA" id="ARBA00007220"/>
    </source>
</evidence>
<evidence type="ECO:0000313" key="11">
    <source>
        <dbReference type="EMBL" id="CAD7695654.1"/>
    </source>
</evidence>
<evidence type="ECO:0000256" key="7">
    <source>
        <dbReference type="ARBA" id="ARBA00022777"/>
    </source>
</evidence>
<sequence>MPVDLSQFSTEDLMEEVRRRLDCINKPEKRIILIGPPGSGKGTQSPVIRKDHCLCHIATGDMLREAVNKGTPLGIQAKKAMESGQMVSDDVVVGLISEAIAVPECKTGFVLDGFPRNVSQARKLDAMLAIKGQAIDKVLNLKVEERVLEERVTGRWVHPASGRSYHEVFAPPKVMGVDDLTGDPLVRRKDDNVEVLHRRLRLFISQTYPVLDYYGGRVATIAANQTPSEVAEQIRRALKLS</sequence>
<dbReference type="GO" id="GO:0004017">
    <property type="term" value="F:AMP kinase activity"/>
    <property type="evidence" value="ECO:0007669"/>
    <property type="project" value="UniProtKB-EC"/>
</dbReference>
<dbReference type="InterPro" id="IPR033690">
    <property type="entry name" value="Adenylat_kinase_CS"/>
</dbReference>
<feature type="domain" description="Adenylate kinase active site lid" evidence="10">
    <location>
        <begin position="155"/>
        <end position="190"/>
    </location>
</feature>
<name>A0A8S1IPG5_9CHLO</name>
<proteinExistence type="inferred from homology"/>
<evidence type="ECO:0000256" key="5">
    <source>
        <dbReference type="ARBA" id="ARBA00022679"/>
    </source>
</evidence>
<evidence type="ECO:0000256" key="1">
    <source>
        <dbReference type="ARBA" id="ARBA00000582"/>
    </source>
</evidence>
<protein>
    <recommendedName>
        <fullName evidence="4">adenylate kinase</fullName>
        <ecNumber evidence="4">2.7.4.3</ecNumber>
    </recommendedName>
    <alternativeName>
        <fullName evidence="8">ATP:AMP phosphotransferase</fullName>
    </alternativeName>
</protein>
<gene>
    <name evidence="11" type="ORF">OSTQU699_LOCUS1015</name>
</gene>
<dbReference type="InterPro" id="IPR007862">
    <property type="entry name" value="Adenylate_kinase_lid-dom"/>
</dbReference>
<dbReference type="FunFam" id="3.40.50.300:FF:000106">
    <property type="entry name" value="Adenylate kinase mitochondrial"/>
    <property type="match status" value="1"/>
</dbReference>
<comment type="function">
    <text evidence="2">Catalyzes the reversible transfer of the terminal phosphate group between ATP and AMP. Plays an important role in cellular energy homeostasis and in adenine nucleotide metabolism.</text>
</comment>
<dbReference type="PRINTS" id="PR00094">
    <property type="entry name" value="ADENYLTKNASE"/>
</dbReference>
<evidence type="ECO:0000313" key="12">
    <source>
        <dbReference type="Proteomes" id="UP000708148"/>
    </source>
</evidence>
<organism evidence="11 12">
    <name type="scientific">Ostreobium quekettii</name>
    <dbReference type="NCBI Taxonomy" id="121088"/>
    <lineage>
        <taxon>Eukaryota</taxon>
        <taxon>Viridiplantae</taxon>
        <taxon>Chlorophyta</taxon>
        <taxon>core chlorophytes</taxon>
        <taxon>Ulvophyceae</taxon>
        <taxon>TCBD clade</taxon>
        <taxon>Bryopsidales</taxon>
        <taxon>Ostreobineae</taxon>
        <taxon>Ostreobiaceae</taxon>
        <taxon>Ostreobium</taxon>
    </lineage>
</organism>
<dbReference type="PANTHER" id="PTHR23359">
    <property type="entry name" value="NUCLEOTIDE KINASE"/>
    <property type="match status" value="1"/>
</dbReference>
<dbReference type="Proteomes" id="UP000708148">
    <property type="component" value="Unassembled WGS sequence"/>
</dbReference>
<evidence type="ECO:0000256" key="9">
    <source>
        <dbReference type="RuleBase" id="RU003330"/>
    </source>
</evidence>
<evidence type="ECO:0000256" key="6">
    <source>
        <dbReference type="ARBA" id="ARBA00022741"/>
    </source>
</evidence>
<dbReference type="EMBL" id="CAJHUC010000373">
    <property type="protein sequence ID" value="CAD7695654.1"/>
    <property type="molecule type" value="Genomic_DNA"/>
</dbReference>
<accession>A0A8S1IPG5</accession>
<dbReference type="AlphaFoldDB" id="A0A8S1IPG5"/>
<evidence type="ECO:0000256" key="4">
    <source>
        <dbReference type="ARBA" id="ARBA00012955"/>
    </source>
</evidence>
<dbReference type="CDD" id="cd01428">
    <property type="entry name" value="ADK"/>
    <property type="match status" value="1"/>
</dbReference>
<keyword evidence="12" id="KW-1185">Reference proteome</keyword>
<reference evidence="11" key="1">
    <citation type="submission" date="2020-12" db="EMBL/GenBank/DDBJ databases">
        <authorList>
            <person name="Iha C."/>
        </authorList>
    </citation>
    <scope>NUCLEOTIDE SEQUENCE</scope>
</reference>
<dbReference type="InterPro" id="IPR000850">
    <property type="entry name" value="Adenylat/UMP-CMP_kin"/>
</dbReference>
<dbReference type="PROSITE" id="PS00113">
    <property type="entry name" value="ADENYLATE_KINASE"/>
    <property type="match status" value="1"/>
</dbReference>
<dbReference type="OrthoDB" id="439792at2759"/>
<comment type="similarity">
    <text evidence="3 9">Belongs to the adenylate kinase family.</text>
</comment>
<keyword evidence="7 9" id="KW-0418">Kinase</keyword>
<evidence type="ECO:0000259" key="10">
    <source>
        <dbReference type="Pfam" id="PF05191"/>
    </source>
</evidence>
<comment type="caution">
    <text evidence="11">The sequence shown here is derived from an EMBL/GenBank/DDBJ whole genome shotgun (WGS) entry which is preliminary data.</text>
</comment>
<dbReference type="InterPro" id="IPR027417">
    <property type="entry name" value="P-loop_NTPase"/>
</dbReference>
<keyword evidence="6" id="KW-0547">Nucleotide-binding</keyword>
<dbReference type="NCBIfam" id="NF001381">
    <property type="entry name" value="PRK00279.1-3"/>
    <property type="match status" value="1"/>
</dbReference>
<evidence type="ECO:0000256" key="8">
    <source>
        <dbReference type="ARBA" id="ARBA00031517"/>
    </source>
</evidence>
<dbReference type="Pfam" id="PF05191">
    <property type="entry name" value="ADK_lid"/>
    <property type="match status" value="1"/>
</dbReference>
<dbReference type="NCBIfam" id="TIGR01351">
    <property type="entry name" value="adk"/>
    <property type="match status" value="1"/>
</dbReference>
<dbReference type="GO" id="GO:0005524">
    <property type="term" value="F:ATP binding"/>
    <property type="evidence" value="ECO:0007669"/>
    <property type="project" value="InterPro"/>
</dbReference>
<dbReference type="Gene3D" id="3.40.50.300">
    <property type="entry name" value="P-loop containing nucleotide triphosphate hydrolases"/>
    <property type="match status" value="1"/>
</dbReference>
<dbReference type="Pfam" id="PF00406">
    <property type="entry name" value="ADK"/>
    <property type="match status" value="1"/>
</dbReference>
<evidence type="ECO:0000256" key="2">
    <source>
        <dbReference type="ARBA" id="ARBA00003053"/>
    </source>
</evidence>
<keyword evidence="5 9" id="KW-0808">Transferase</keyword>
<dbReference type="HAMAP" id="MF_00235">
    <property type="entry name" value="Adenylate_kinase_Adk"/>
    <property type="match status" value="1"/>
</dbReference>